<dbReference type="Gramene" id="OMERI12G07980.1">
    <property type="protein sequence ID" value="OMERI12G07980.1"/>
    <property type="gene ID" value="OMERI12G07980"/>
</dbReference>
<reference evidence="3" key="1">
    <citation type="submission" date="2015-04" db="UniProtKB">
        <authorList>
            <consortium name="EnsemblPlants"/>
        </authorList>
    </citation>
    <scope>IDENTIFICATION</scope>
</reference>
<dbReference type="PANTHER" id="PTHR33184:SF32">
    <property type="entry name" value="EXPRESSED PROTEIN"/>
    <property type="match status" value="1"/>
</dbReference>
<dbReference type="InterPro" id="IPR040361">
    <property type="entry name" value="TPD1"/>
</dbReference>
<dbReference type="Proteomes" id="UP000008021">
    <property type="component" value="Chromosome 12"/>
</dbReference>
<keyword evidence="1 2" id="KW-0732">Signal</keyword>
<organism evidence="3">
    <name type="scientific">Oryza meridionalis</name>
    <dbReference type="NCBI Taxonomy" id="40149"/>
    <lineage>
        <taxon>Eukaryota</taxon>
        <taxon>Viridiplantae</taxon>
        <taxon>Streptophyta</taxon>
        <taxon>Embryophyta</taxon>
        <taxon>Tracheophyta</taxon>
        <taxon>Spermatophyta</taxon>
        <taxon>Magnoliopsida</taxon>
        <taxon>Liliopsida</taxon>
        <taxon>Poales</taxon>
        <taxon>Poaceae</taxon>
        <taxon>BOP clade</taxon>
        <taxon>Oryzoideae</taxon>
        <taxon>Oryzeae</taxon>
        <taxon>Oryzinae</taxon>
        <taxon>Oryza</taxon>
    </lineage>
</organism>
<keyword evidence="4" id="KW-1185">Reference proteome</keyword>
<sequence>MAQMIMTRLVLPSFVVILVLLMTVQGESQRCTPSSIDVSQTNTGKKVDTLDTVFQVTVTNKRQCTVKAIFLRADGFTSSVTVDPTLFRQAGAVGYLVGDGRRIPSGKSITFQYAWDHYFQMTPASVQADC</sequence>
<name>A0A0E0FC03_9ORYZ</name>
<dbReference type="AlphaFoldDB" id="A0A0E0FC03"/>
<evidence type="ECO:0000256" key="1">
    <source>
        <dbReference type="ARBA" id="ARBA00022729"/>
    </source>
</evidence>
<proteinExistence type="predicted"/>
<feature type="chain" id="PRO_5002359360" evidence="2">
    <location>
        <begin position="27"/>
        <end position="130"/>
    </location>
</feature>
<evidence type="ECO:0000256" key="2">
    <source>
        <dbReference type="SAM" id="SignalP"/>
    </source>
</evidence>
<dbReference type="EnsemblPlants" id="OMERI12G07980.1">
    <property type="protein sequence ID" value="OMERI12G07980.1"/>
    <property type="gene ID" value="OMERI12G07980"/>
</dbReference>
<evidence type="ECO:0000313" key="3">
    <source>
        <dbReference type="EnsemblPlants" id="OMERI12G07980.1"/>
    </source>
</evidence>
<dbReference type="HOGENOM" id="CLU_102808_3_1_1"/>
<feature type="signal peptide" evidence="2">
    <location>
        <begin position="1"/>
        <end position="26"/>
    </location>
</feature>
<dbReference type="PANTHER" id="PTHR33184">
    <property type="entry name" value="PROTEIN TAPETUM DETERMINANT 1-LIKE-RELATED"/>
    <property type="match status" value="1"/>
</dbReference>
<evidence type="ECO:0000313" key="4">
    <source>
        <dbReference type="Proteomes" id="UP000008021"/>
    </source>
</evidence>
<dbReference type="STRING" id="40149.A0A0E0FC03"/>
<reference evidence="3" key="2">
    <citation type="submission" date="2018-05" db="EMBL/GenBank/DDBJ databases">
        <title>OmerRS3 (Oryza meridionalis Reference Sequence Version 3).</title>
        <authorList>
            <person name="Zhang J."/>
            <person name="Kudrna D."/>
            <person name="Lee S."/>
            <person name="Talag J."/>
            <person name="Welchert J."/>
            <person name="Wing R.A."/>
        </authorList>
    </citation>
    <scope>NUCLEOTIDE SEQUENCE [LARGE SCALE GENOMIC DNA]</scope>
    <source>
        <strain evidence="3">cv. OR44</strain>
    </source>
</reference>
<dbReference type="Pfam" id="PF24068">
    <property type="entry name" value="TPD1_C"/>
    <property type="match status" value="1"/>
</dbReference>
<dbReference type="GO" id="GO:0001709">
    <property type="term" value="P:cell fate determination"/>
    <property type="evidence" value="ECO:0007669"/>
    <property type="project" value="TreeGrafter"/>
</dbReference>
<protein>
    <submittedName>
        <fullName evidence="3">Uncharacterized protein</fullName>
    </submittedName>
</protein>
<dbReference type="eggNOG" id="ENOG502S7JS">
    <property type="taxonomic scope" value="Eukaryota"/>
</dbReference>
<accession>A0A0E0FC03</accession>